<accession>A0ABU6ADS9</accession>
<dbReference type="PANTHER" id="PTHR36454">
    <property type="entry name" value="LMO2823 PROTEIN"/>
    <property type="match status" value="1"/>
</dbReference>
<reference evidence="1 2" key="1">
    <citation type="submission" date="2023-10" db="EMBL/GenBank/DDBJ databases">
        <title>Saccharopolyspora sp. nov., isolated from mangrove soil.</title>
        <authorList>
            <person name="Lu Y."/>
            <person name="Liu W."/>
        </authorList>
    </citation>
    <scope>NUCLEOTIDE SEQUENCE [LARGE SCALE GENOMIC DNA]</scope>
    <source>
        <strain evidence="1 2">S2-29</strain>
    </source>
</reference>
<dbReference type="Pfam" id="PF06245">
    <property type="entry name" value="DUF1015"/>
    <property type="match status" value="1"/>
</dbReference>
<evidence type="ECO:0000313" key="2">
    <source>
        <dbReference type="Proteomes" id="UP001327093"/>
    </source>
</evidence>
<protein>
    <submittedName>
        <fullName evidence="1">DUF1015 family protein</fullName>
    </submittedName>
</protein>
<dbReference type="PANTHER" id="PTHR36454:SF1">
    <property type="entry name" value="DUF1015 DOMAIN-CONTAINING PROTEIN"/>
    <property type="match status" value="1"/>
</dbReference>
<dbReference type="Proteomes" id="UP001327093">
    <property type="component" value="Unassembled WGS sequence"/>
</dbReference>
<dbReference type="RefSeq" id="WP_324267165.1">
    <property type="nucleotide sequence ID" value="NZ_JAWLNX010000014.1"/>
</dbReference>
<name>A0ABU6ADS9_9PSEU</name>
<organism evidence="1 2">
    <name type="scientific">Saccharopolyspora mangrovi</name>
    <dbReference type="NCBI Taxonomy" id="3082379"/>
    <lineage>
        <taxon>Bacteria</taxon>
        <taxon>Bacillati</taxon>
        <taxon>Actinomycetota</taxon>
        <taxon>Actinomycetes</taxon>
        <taxon>Pseudonocardiales</taxon>
        <taxon>Pseudonocardiaceae</taxon>
        <taxon>Saccharopolyspora</taxon>
    </lineage>
</organism>
<comment type="caution">
    <text evidence="1">The sequence shown here is derived from an EMBL/GenBank/DDBJ whole genome shotgun (WGS) entry which is preliminary data.</text>
</comment>
<sequence length="368" mass="39795">MSTPRTRAPAAGITARLPRGLVLDRRRGDHPGDAARIRESFDTGRYPHLPEPAVVVYRIAEGGHEQTGIVVEVSVDDYRAGRIRPHEATQSERERLLTEFTELSGIEQMPVMLAHSPSGELRSATEEVASTEPDVDFTAADGTRHTAWVRHDPELARAIERGVGRFEALHITDGHHRMAAAEHYAAQRHDLGPDHPAAFTAAALFPTDDMRVHGYHRCLPVSGGSAAGVLEKLMSLPTTAWWEKRPVATPEPGAVVVRFADESYLMGLRSSAAPGHVRASLDVVALDEEVLPALGIEPISCGNGAPEHCRHAADEAVRFLVRPPGIEQIMAVSDAGLVLPPKSTWFSPKPAPGLFLRDLTGATAQQDG</sequence>
<keyword evidence="2" id="KW-1185">Reference proteome</keyword>
<gene>
    <name evidence="1" type="ORF">R4I43_19920</name>
</gene>
<dbReference type="EMBL" id="JAWLNX010000014">
    <property type="protein sequence ID" value="MEB3369679.1"/>
    <property type="molecule type" value="Genomic_DNA"/>
</dbReference>
<dbReference type="InterPro" id="IPR008323">
    <property type="entry name" value="UCP033563"/>
</dbReference>
<proteinExistence type="predicted"/>
<evidence type="ECO:0000313" key="1">
    <source>
        <dbReference type="EMBL" id="MEB3369679.1"/>
    </source>
</evidence>